<evidence type="ECO:0000256" key="8">
    <source>
        <dbReference type="ARBA" id="ARBA00022860"/>
    </source>
</evidence>
<keyword evidence="10" id="KW-0564">Palmitate</keyword>
<feature type="repeat" description="TNFR-Cys" evidence="18">
    <location>
        <begin position="62"/>
        <end position="103"/>
    </location>
</feature>
<protein>
    <recommendedName>
        <fullName evidence="3">Tumor necrosis factor receptor superfamily member 6</fullName>
    </recommendedName>
    <alternativeName>
        <fullName evidence="16">Apo-1 antigen</fullName>
    </alternativeName>
    <alternativeName>
        <fullName evidence="17">Apoptosis-mediating surface antigen FAS</fullName>
    </alternativeName>
    <alternativeName>
        <fullName evidence="15">FASLG receptor</fullName>
    </alternativeName>
</protein>
<evidence type="ECO:0000256" key="1">
    <source>
        <dbReference type="ARBA" id="ARBA00004251"/>
    </source>
</evidence>
<evidence type="ECO:0000256" key="19">
    <source>
        <dbReference type="SAM" id="MobiDB-lite"/>
    </source>
</evidence>
<evidence type="ECO:0000256" key="16">
    <source>
        <dbReference type="ARBA" id="ARBA00032338"/>
    </source>
</evidence>
<evidence type="ECO:0000256" key="14">
    <source>
        <dbReference type="ARBA" id="ARBA00023288"/>
    </source>
</evidence>
<keyword evidence="4" id="KW-1003">Cell membrane</keyword>
<feature type="region of interest" description="Disordered" evidence="19">
    <location>
        <begin position="147"/>
        <end position="197"/>
    </location>
</feature>
<dbReference type="Pfam" id="PF00020">
    <property type="entry name" value="TNFR_c6"/>
    <property type="match status" value="2"/>
</dbReference>
<evidence type="ECO:0000256" key="13">
    <source>
        <dbReference type="ARBA" id="ARBA00023180"/>
    </source>
</evidence>
<evidence type="ECO:0000313" key="23">
    <source>
        <dbReference type="Ensembl" id="ENSCPGP00000000992.1"/>
    </source>
</evidence>
<dbReference type="GO" id="GO:0009986">
    <property type="term" value="C:cell surface"/>
    <property type="evidence" value="ECO:0007669"/>
    <property type="project" value="TreeGrafter"/>
</dbReference>
<evidence type="ECO:0000256" key="9">
    <source>
        <dbReference type="ARBA" id="ARBA00023136"/>
    </source>
</evidence>
<evidence type="ECO:0000259" key="21">
    <source>
        <dbReference type="PROSITE" id="PS50017"/>
    </source>
</evidence>
<comment type="subcellular location">
    <subcellularLocation>
        <location evidence="1">Cell membrane</location>
        <topology evidence="1">Single-pass type I membrane protein</topology>
    </subcellularLocation>
    <subcellularLocation>
        <location evidence="2">Membrane raft</location>
    </subcellularLocation>
</comment>
<name>A0A8C3J1Y3_9CHAR</name>
<dbReference type="Pfam" id="PF00531">
    <property type="entry name" value="Death"/>
    <property type="match status" value="1"/>
</dbReference>
<dbReference type="CDD" id="cd10580">
    <property type="entry name" value="TNFRSF10"/>
    <property type="match status" value="1"/>
</dbReference>
<evidence type="ECO:0000256" key="11">
    <source>
        <dbReference type="ARBA" id="ARBA00023157"/>
    </source>
</evidence>
<keyword evidence="12" id="KW-0675">Receptor</keyword>
<evidence type="ECO:0000256" key="4">
    <source>
        <dbReference type="ARBA" id="ARBA00022475"/>
    </source>
</evidence>
<feature type="signal peptide" evidence="20">
    <location>
        <begin position="1"/>
        <end position="23"/>
    </location>
</feature>
<dbReference type="GO" id="GO:0004888">
    <property type="term" value="F:transmembrane signaling receptor activity"/>
    <property type="evidence" value="ECO:0007669"/>
    <property type="project" value="InterPro"/>
</dbReference>
<evidence type="ECO:0000256" key="18">
    <source>
        <dbReference type="PROSITE-ProRule" id="PRU00206"/>
    </source>
</evidence>
<evidence type="ECO:0000256" key="5">
    <source>
        <dbReference type="ARBA" id="ARBA00022703"/>
    </source>
</evidence>
<dbReference type="PANTHER" id="PTHR46330:SF16">
    <property type="entry name" value="TUMOR NECROSIS FACTOR RECEPTOR SUPERFAMILY MEMBER 22"/>
    <property type="match status" value="1"/>
</dbReference>
<keyword evidence="9" id="KW-0472">Membrane</keyword>
<evidence type="ECO:0000256" key="2">
    <source>
        <dbReference type="ARBA" id="ARBA00004285"/>
    </source>
</evidence>
<dbReference type="InterPro" id="IPR011029">
    <property type="entry name" value="DEATH-like_dom_sf"/>
</dbReference>
<dbReference type="FunFam" id="2.10.50.10:FF:000004">
    <property type="entry name" value="Tumor necrosis factor receptor superfamily member 6"/>
    <property type="match status" value="1"/>
</dbReference>
<evidence type="ECO:0000259" key="22">
    <source>
        <dbReference type="PROSITE" id="PS50050"/>
    </source>
</evidence>
<feature type="disulfide bond" evidence="18">
    <location>
        <begin position="85"/>
        <end position="103"/>
    </location>
</feature>
<comment type="caution">
    <text evidence="18">Lacks conserved residue(s) required for the propagation of feature annotation.</text>
</comment>
<reference evidence="23" key="2">
    <citation type="submission" date="2025-09" db="UniProtKB">
        <authorList>
            <consortium name="Ensembl"/>
        </authorList>
    </citation>
    <scope>IDENTIFICATION</scope>
</reference>
<dbReference type="Gene3D" id="1.10.533.10">
    <property type="entry name" value="Death Domain, Fas"/>
    <property type="match status" value="1"/>
</dbReference>
<dbReference type="Gene3D" id="2.10.50.10">
    <property type="entry name" value="Tumor Necrosis Factor Receptor, subunit A, domain 2"/>
    <property type="match status" value="2"/>
</dbReference>
<accession>A0A8C3J1Y3</accession>
<dbReference type="GO" id="GO:0005516">
    <property type="term" value="F:calmodulin binding"/>
    <property type="evidence" value="ECO:0007669"/>
    <property type="project" value="UniProtKB-KW"/>
</dbReference>
<reference evidence="23" key="1">
    <citation type="submission" date="2025-08" db="UniProtKB">
        <authorList>
            <consortium name="Ensembl"/>
        </authorList>
    </citation>
    <scope>IDENTIFICATION</scope>
</reference>
<keyword evidence="14" id="KW-0449">Lipoprotein</keyword>
<evidence type="ECO:0000256" key="20">
    <source>
        <dbReference type="SAM" id="SignalP"/>
    </source>
</evidence>
<evidence type="ECO:0000256" key="3">
    <source>
        <dbReference type="ARBA" id="ARBA00015761"/>
    </source>
</evidence>
<keyword evidence="24" id="KW-1185">Reference proteome</keyword>
<dbReference type="GO" id="GO:0005886">
    <property type="term" value="C:plasma membrane"/>
    <property type="evidence" value="ECO:0007669"/>
    <property type="project" value="UniProtKB-SubCell"/>
</dbReference>
<dbReference type="InterPro" id="IPR000488">
    <property type="entry name" value="Death_dom"/>
</dbReference>
<keyword evidence="7" id="KW-0677">Repeat</keyword>
<feature type="repeat" description="TNFR-Cys" evidence="18">
    <location>
        <begin position="104"/>
        <end position="144"/>
    </location>
</feature>
<dbReference type="PROSITE" id="PS50050">
    <property type="entry name" value="TNFR_NGFR_2"/>
    <property type="match status" value="2"/>
</dbReference>
<feature type="domain" description="TNFR-Cys" evidence="22">
    <location>
        <begin position="62"/>
        <end position="103"/>
    </location>
</feature>
<evidence type="ECO:0000313" key="24">
    <source>
        <dbReference type="Proteomes" id="UP000694419"/>
    </source>
</evidence>
<evidence type="ECO:0000256" key="7">
    <source>
        <dbReference type="ARBA" id="ARBA00022737"/>
    </source>
</evidence>
<evidence type="ECO:0000256" key="12">
    <source>
        <dbReference type="ARBA" id="ARBA00023170"/>
    </source>
</evidence>
<dbReference type="SMART" id="SM00208">
    <property type="entry name" value="TNFR"/>
    <property type="match status" value="3"/>
</dbReference>
<dbReference type="InterPro" id="IPR008063">
    <property type="entry name" value="Fas_rcpt"/>
</dbReference>
<evidence type="ECO:0000256" key="17">
    <source>
        <dbReference type="ARBA" id="ARBA00032502"/>
    </source>
</evidence>
<feature type="compositionally biased region" description="Acidic residues" evidence="19">
    <location>
        <begin position="185"/>
        <end position="195"/>
    </location>
</feature>
<evidence type="ECO:0000256" key="15">
    <source>
        <dbReference type="ARBA" id="ARBA00030181"/>
    </source>
</evidence>
<dbReference type="SUPFAM" id="SSF47986">
    <property type="entry name" value="DEATH domain"/>
    <property type="match status" value="1"/>
</dbReference>
<feature type="chain" id="PRO_5034675342" description="Tumor necrosis factor receptor superfamily member 6" evidence="20">
    <location>
        <begin position="24"/>
        <end position="387"/>
    </location>
</feature>
<sequence>MNHSNTCLSLLQVTLLIMPGTGAQDCWEGEYLHEGHCCLFCPAGAYVAQHCSASHSRGKCVPCTEGESYTAHENGLEECLSCRQCKDDQITLRPCTLTHDTECQCKQGYFCPAEGCEICQRCSTMCPDGKEIVQNCNATMDLGCGSPDQAASPDKDAEKGLESEGSTESLILPEVETPANNANNPEDENSGESPEDQAQINLSLEVKNPSPEENSVALSERGTILPRVWKHRMERCWRRIAEFSLAAKTGENLACQQNALSNIPSDRIPANNMVRKRKYQIIVKDLSQKELRDSFLAFIKEVPPKKWKRLMRTHLPENDIVKIIYDFPNDIEEQSYQMLLTWKNSLGEKQAIIKLLDELRYLDNKAYDNIVNTLKSNNVISKVEVTD</sequence>
<evidence type="ECO:0000256" key="6">
    <source>
        <dbReference type="ARBA" id="ARBA00022729"/>
    </source>
</evidence>
<feature type="domain" description="TNFR-Cys" evidence="22">
    <location>
        <begin position="104"/>
        <end position="144"/>
    </location>
</feature>
<feature type="domain" description="Death" evidence="21">
    <location>
        <begin position="292"/>
        <end position="363"/>
    </location>
</feature>
<dbReference type="PRINTS" id="PR01680">
    <property type="entry name" value="TNFACTORR6"/>
</dbReference>
<dbReference type="InterPro" id="IPR052491">
    <property type="entry name" value="TNFRSF10"/>
</dbReference>
<feature type="disulfide bond" evidence="18">
    <location>
        <begin position="82"/>
        <end position="95"/>
    </location>
</feature>
<keyword evidence="5" id="KW-0053">Apoptosis</keyword>
<proteinExistence type="predicted"/>
<keyword evidence="8" id="KW-0112">Calmodulin-binding</keyword>
<keyword evidence="13" id="KW-0325">Glycoprotein</keyword>
<dbReference type="GO" id="GO:0036462">
    <property type="term" value="P:TRAIL-activated apoptotic signaling pathway"/>
    <property type="evidence" value="ECO:0007669"/>
    <property type="project" value="TreeGrafter"/>
</dbReference>
<dbReference type="SUPFAM" id="SSF57586">
    <property type="entry name" value="TNF receptor-like"/>
    <property type="match status" value="2"/>
</dbReference>
<dbReference type="InterPro" id="IPR001368">
    <property type="entry name" value="TNFR/NGFR_Cys_rich_reg"/>
</dbReference>
<dbReference type="GO" id="GO:0045121">
    <property type="term" value="C:membrane raft"/>
    <property type="evidence" value="ECO:0007669"/>
    <property type="project" value="UniProtKB-SubCell"/>
</dbReference>
<dbReference type="InterPro" id="IPR034024">
    <property type="entry name" value="TNFRSF10_N"/>
</dbReference>
<evidence type="ECO:0000256" key="10">
    <source>
        <dbReference type="ARBA" id="ARBA00023139"/>
    </source>
</evidence>
<dbReference type="Ensembl" id="ENSCPGT00000001105.1">
    <property type="protein sequence ID" value="ENSCPGP00000000992.1"/>
    <property type="gene ID" value="ENSCPGG00000000791.1"/>
</dbReference>
<dbReference type="GO" id="GO:0043065">
    <property type="term" value="P:positive regulation of apoptotic process"/>
    <property type="evidence" value="ECO:0007669"/>
    <property type="project" value="TreeGrafter"/>
</dbReference>
<keyword evidence="6 20" id="KW-0732">Signal</keyword>
<feature type="compositionally biased region" description="Basic and acidic residues" evidence="19">
    <location>
        <begin position="153"/>
        <end position="162"/>
    </location>
</feature>
<dbReference type="PROSITE" id="PS50017">
    <property type="entry name" value="DEATH_DOMAIN"/>
    <property type="match status" value="1"/>
</dbReference>
<keyword evidence="11 18" id="KW-1015">Disulfide bond</keyword>
<dbReference type="GO" id="GO:0006955">
    <property type="term" value="P:immune response"/>
    <property type="evidence" value="ECO:0007669"/>
    <property type="project" value="InterPro"/>
</dbReference>
<dbReference type="AlphaFoldDB" id="A0A8C3J1Y3"/>
<dbReference type="PANTHER" id="PTHR46330">
    <property type="entry name" value="TUMOR NECROSIS FACTOR RECEPTOR SUPERFAMILY MEMBER 10B"/>
    <property type="match status" value="1"/>
</dbReference>
<feature type="disulfide bond" evidence="18">
    <location>
        <begin position="126"/>
        <end position="144"/>
    </location>
</feature>
<dbReference type="Proteomes" id="UP000694419">
    <property type="component" value="Unplaced"/>
</dbReference>
<organism evidence="23 24">
    <name type="scientific">Calidris pygmaea</name>
    <name type="common">Spoon-billed sandpiper</name>
    <dbReference type="NCBI Taxonomy" id="425635"/>
    <lineage>
        <taxon>Eukaryota</taxon>
        <taxon>Metazoa</taxon>
        <taxon>Chordata</taxon>
        <taxon>Craniata</taxon>
        <taxon>Vertebrata</taxon>
        <taxon>Euteleostomi</taxon>
        <taxon>Archelosauria</taxon>
        <taxon>Archosauria</taxon>
        <taxon>Dinosauria</taxon>
        <taxon>Saurischia</taxon>
        <taxon>Theropoda</taxon>
        <taxon>Coelurosauria</taxon>
        <taxon>Aves</taxon>
        <taxon>Neognathae</taxon>
        <taxon>Neoaves</taxon>
        <taxon>Charadriiformes</taxon>
        <taxon>Scolopacidae</taxon>
        <taxon>Calidris</taxon>
    </lineage>
</organism>